<dbReference type="EMBL" id="KN831795">
    <property type="protein sequence ID" value="KIM37696.1"/>
    <property type="molecule type" value="Genomic_DNA"/>
</dbReference>
<dbReference type="HOGENOM" id="CLU_2776201_0_0_1"/>
<evidence type="ECO:0000313" key="1">
    <source>
        <dbReference type="EMBL" id="KIM37696.1"/>
    </source>
</evidence>
<proteinExistence type="predicted"/>
<sequence>MASIIHSWSVGPDLVLAKRSIFEGAVFGSFRGSAAEIYELDTVTSIGLLGYSAKCGSLMVVLRDAGNVP</sequence>
<keyword evidence="2" id="KW-1185">Reference proteome</keyword>
<protein>
    <submittedName>
        <fullName evidence="1">Uncharacterized protein</fullName>
    </submittedName>
</protein>
<dbReference type="AlphaFoldDB" id="A0A0C3C254"/>
<dbReference type="Proteomes" id="UP000053424">
    <property type="component" value="Unassembled WGS sequence"/>
</dbReference>
<evidence type="ECO:0000313" key="2">
    <source>
        <dbReference type="Proteomes" id="UP000053424"/>
    </source>
</evidence>
<gene>
    <name evidence="1" type="ORF">M413DRAFT_448228</name>
</gene>
<accession>A0A0C3C254</accession>
<name>A0A0C3C254_HEBCY</name>
<reference evidence="2" key="2">
    <citation type="submission" date="2015-01" db="EMBL/GenBank/DDBJ databases">
        <title>Evolutionary Origins and Diversification of the Mycorrhizal Mutualists.</title>
        <authorList>
            <consortium name="DOE Joint Genome Institute"/>
            <consortium name="Mycorrhizal Genomics Consortium"/>
            <person name="Kohler A."/>
            <person name="Kuo A."/>
            <person name="Nagy L.G."/>
            <person name="Floudas D."/>
            <person name="Copeland A."/>
            <person name="Barry K.W."/>
            <person name="Cichocki N."/>
            <person name="Veneault-Fourrey C."/>
            <person name="LaButti K."/>
            <person name="Lindquist E.A."/>
            <person name="Lipzen A."/>
            <person name="Lundell T."/>
            <person name="Morin E."/>
            <person name="Murat C."/>
            <person name="Riley R."/>
            <person name="Ohm R."/>
            <person name="Sun H."/>
            <person name="Tunlid A."/>
            <person name="Henrissat B."/>
            <person name="Grigoriev I.V."/>
            <person name="Hibbett D.S."/>
            <person name="Martin F."/>
        </authorList>
    </citation>
    <scope>NUCLEOTIDE SEQUENCE [LARGE SCALE GENOMIC DNA]</scope>
    <source>
        <strain evidence="2">h7</strain>
    </source>
</reference>
<organism evidence="1 2">
    <name type="scientific">Hebeloma cylindrosporum</name>
    <dbReference type="NCBI Taxonomy" id="76867"/>
    <lineage>
        <taxon>Eukaryota</taxon>
        <taxon>Fungi</taxon>
        <taxon>Dikarya</taxon>
        <taxon>Basidiomycota</taxon>
        <taxon>Agaricomycotina</taxon>
        <taxon>Agaricomycetes</taxon>
        <taxon>Agaricomycetidae</taxon>
        <taxon>Agaricales</taxon>
        <taxon>Agaricineae</taxon>
        <taxon>Hymenogastraceae</taxon>
        <taxon>Hebeloma</taxon>
    </lineage>
</organism>
<reference evidence="1 2" key="1">
    <citation type="submission" date="2014-04" db="EMBL/GenBank/DDBJ databases">
        <authorList>
            <consortium name="DOE Joint Genome Institute"/>
            <person name="Kuo A."/>
            <person name="Gay G."/>
            <person name="Dore J."/>
            <person name="Kohler A."/>
            <person name="Nagy L.G."/>
            <person name="Floudas D."/>
            <person name="Copeland A."/>
            <person name="Barry K.W."/>
            <person name="Cichocki N."/>
            <person name="Veneault-Fourrey C."/>
            <person name="LaButti K."/>
            <person name="Lindquist E.A."/>
            <person name="Lipzen A."/>
            <person name="Lundell T."/>
            <person name="Morin E."/>
            <person name="Murat C."/>
            <person name="Sun H."/>
            <person name="Tunlid A."/>
            <person name="Henrissat B."/>
            <person name="Grigoriev I.V."/>
            <person name="Hibbett D.S."/>
            <person name="Martin F."/>
            <person name="Nordberg H.P."/>
            <person name="Cantor M.N."/>
            <person name="Hua S.X."/>
        </authorList>
    </citation>
    <scope>NUCLEOTIDE SEQUENCE [LARGE SCALE GENOMIC DNA]</scope>
    <source>
        <strain evidence="2">h7</strain>
    </source>
</reference>